<feature type="transmembrane region" description="Helical" evidence="1">
    <location>
        <begin position="21"/>
        <end position="43"/>
    </location>
</feature>
<dbReference type="Proteomes" id="UP000004848">
    <property type="component" value="Unassembled WGS sequence"/>
</dbReference>
<dbReference type="GeneID" id="68847945"/>
<evidence type="ECO:0000259" key="2">
    <source>
        <dbReference type="Pfam" id="PF13400"/>
    </source>
</evidence>
<name>A0NX71_ROSAI</name>
<evidence type="ECO:0000256" key="1">
    <source>
        <dbReference type="SAM" id="Phobius"/>
    </source>
</evidence>
<comment type="caution">
    <text evidence="3">The sequence shown here is derived from an EMBL/GenBank/DDBJ whole genome shotgun (WGS) entry which is preliminary data.</text>
</comment>
<keyword evidence="1" id="KW-0812">Transmembrane</keyword>
<keyword evidence="1" id="KW-0472">Membrane</keyword>
<dbReference type="RefSeq" id="WP_006936859.1">
    <property type="nucleotide sequence ID" value="NZ_AAUW01000013.1"/>
</dbReference>
<dbReference type="InterPro" id="IPR028087">
    <property type="entry name" value="Tad_N"/>
</dbReference>
<accession>A0NX71</accession>
<dbReference type="Gene3D" id="3.40.50.410">
    <property type="entry name" value="von Willebrand factor, type A domain"/>
    <property type="match status" value="1"/>
</dbReference>
<dbReference type="eggNOG" id="COG4961">
    <property type="taxonomic scope" value="Bacteria"/>
</dbReference>
<gene>
    <name evidence="3" type="ORF">SIAM614_27248</name>
</gene>
<evidence type="ECO:0000313" key="3">
    <source>
        <dbReference type="EMBL" id="EAV42730.1"/>
    </source>
</evidence>
<dbReference type="AlphaFoldDB" id="A0NX71"/>
<dbReference type="SUPFAM" id="SSF53300">
    <property type="entry name" value="vWA-like"/>
    <property type="match status" value="1"/>
</dbReference>
<feature type="domain" description="Putative Flp pilus-assembly TadG-like N-terminal" evidence="2">
    <location>
        <begin position="23"/>
        <end position="69"/>
    </location>
</feature>
<dbReference type="InterPro" id="IPR036465">
    <property type="entry name" value="vWFA_dom_sf"/>
</dbReference>
<dbReference type="EMBL" id="AAUW01000013">
    <property type="protein sequence ID" value="EAV42730.1"/>
    <property type="molecule type" value="Genomic_DNA"/>
</dbReference>
<dbReference type="OrthoDB" id="7522752at2"/>
<protein>
    <recommendedName>
        <fullName evidence="2">Putative Flp pilus-assembly TadG-like N-terminal domain-containing protein</fullName>
    </recommendedName>
</protein>
<keyword evidence="1" id="KW-1133">Transmembrane helix</keyword>
<proteinExistence type="predicted"/>
<dbReference type="Pfam" id="PF13400">
    <property type="entry name" value="Tad"/>
    <property type="match status" value="1"/>
</dbReference>
<evidence type="ECO:0000313" key="4">
    <source>
        <dbReference type="Proteomes" id="UP000004848"/>
    </source>
</evidence>
<reference evidence="3 4" key="1">
    <citation type="submission" date="2006-05" db="EMBL/GenBank/DDBJ databases">
        <authorList>
            <person name="King G."/>
            <person name="Ferriera S."/>
            <person name="Johnson J."/>
            <person name="Kravitz S."/>
            <person name="Beeson K."/>
            <person name="Sutton G."/>
            <person name="Rogers Y.-H."/>
            <person name="Friedman R."/>
            <person name="Frazier M."/>
            <person name="Venter J.C."/>
        </authorList>
    </citation>
    <scope>NUCLEOTIDE SEQUENCE [LARGE SCALE GENOMIC DNA]</scope>
    <source>
        <strain evidence="4">ATCC 25650 / DSM 13394 / JCM 20685 / NBRC 16684 / NCIMB 2208 / IAM 12614 / B1</strain>
    </source>
</reference>
<sequence>MQYFRRLIGRPLLKGFTGDRKASILPVFGLMVVLIVVIAGITIDVSRTVNAREKLSFAIDAAALSVAADLSTSVMSDEQIKAALADSFKANLADVEFLDEAIKNLSFVVDAENGTIKVSSFATLDNYFIDMGGYGMQALGPETFNFGTSSQVTYSRFDVELALVVDVTGSMRNDMDTLRDASKGLVNILIPETTEEADSKVRISLVPYSQGVNLGTYAAKVKGGVYGYADSSVCVTERQDYDDGEDIYKVRYTDMPYNYYVKTDPPPKDVFYGGGSNRCSGTSKMIPLTADRDTLLDAIADLDDNGGTAGQTGVVWGWNSISPNYSDVWPLASKPEPYDNDDVLKFAIIMTDGDNNRFYEFVKEREECDWVYSRRYGWQWTCEMVSVNQWQERSESESYNNNSSKAQRALCQAMKDEGISIFGVYFGTNDSSAGSKNMQSCASTGNYYKATSSDELINAFANIAKKIQQIYVSR</sequence>
<organism evidence="3 4">
    <name type="scientific">Roseibium aggregatum (strain ATCC 25650 / DSM 13394 / JCM 20685 / NBRC 16684 / NCIMB 2208 / IAM 12614 / B1)</name>
    <name type="common">Stappia aggregata</name>
    <dbReference type="NCBI Taxonomy" id="384765"/>
    <lineage>
        <taxon>Bacteria</taxon>
        <taxon>Pseudomonadati</taxon>
        <taxon>Pseudomonadota</taxon>
        <taxon>Alphaproteobacteria</taxon>
        <taxon>Hyphomicrobiales</taxon>
        <taxon>Stappiaceae</taxon>
        <taxon>Roseibium</taxon>
    </lineage>
</organism>